<sequence length="370" mass="42195">MAKPGRFLALDIFRGMTICFMIIVNTGGPNPFPELRHAQWNGFTLTDLVFPSFLFAVGNAIAFSKSKWDQQSNKEVLTKIIKRTCLLFLIGYLMYWLPFVKIDAQNNIRPFPIGETRIFGVLQRIALCYGIGALIIRFASARTIIITSICLLLGYWFIMMAFGDYTVNGAAETKLDILLFTRDHLYIKDPARAFDPEGFLSTFPAIVNVLIGYLAGIHIRKNPKSYEMLARLAVAGFLLVALGYLWNLAFPVNKKLWTSSFVCLTTGLDCLIIATILYFIDFKEKRTGVFFFEVFGKNALFIYLFSEVVPILLSAWHVPDKRTFFKVLYDGSFGQLGTGHIPSLLWSVSFMLICWLVGYFLYRRKVFIRL</sequence>
<keyword evidence="4" id="KW-1185">Reference proteome</keyword>
<evidence type="ECO:0000313" key="3">
    <source>
        <dbReference type="EMBL" id="AHF14677.1"/>
    </source>
</evidence>
<evidence type="ECO:0000313" key="4">
    <source>
        <dbReference type="Proteomes" id="UP000003586"/>
    </source>
</evidence>
<dbReference type="Proteomes" id="UP000003586">
    <property type="component" value="Chromosome"/>
</dbReference>
<keyword evidence="1" id="KW-1133">Transmembrane helix</keyword>
<feature type="transmembrane region" description="Helical" evidence="1">
    <location>
        <begin position="256"/>
        <end position="280"/>
    </location>
</feature>
<reference evidence="3 4" key="1">
    <citation type="submission" date="2013-12" db="EMBL/GenBank/DDBJ databases">
        <authorList>
            <consortium name="DOE Joint Genome Institute"/>
            <person name="Eisen J."/>
            <person name="Huntemann M."/>
            <person name="Han J."/>
            <person name="Chen A."/>
            <person name="Kyrpides N."/>
            <person name="Mavromatis K."/>
            <person name="Markowitz V."/>
            <person name="Palaniappan K."/>
            <person name="Ivanova N."/>
            <person name="Schaumberg A."/>
            <person name="Pati A."/>
            <person name="Liolios K."/>
            <person name="Nordberg H.P."/>
            <person name="Cantor M.N."/>
            <person name="Hua S.X."/>
            <person name="Woyke T."/>
        </authorList>
    </citation>
    <scope>NUCLEOTIDE SEQUENCE [LARGE SCALE GENOMIC DNA]</scope>
    <source>
        <strain evidence="4">DSM 19437</strain>
    </source>
</reference>
<feature type="transmembrane region" description="Helical" evidence="1">
    <location>
        <begin position="198"/>
        <end position="217"/>
    </location>
</feature>
<protein>
    <submittedName>
        <fullName evidence="3">Membrane protein</fullName>
    </submittedName>
</protein>
<feature type="transmembrane region" description="Helical" evidence="1">
    <location>
        <begin position="80"/>
        <end position="98"/>
    </location>
</feature>
<dbReference type="PANTHER" id="PTHR31061:SF24">
    <property type="entry name" value="LD22376P"/>
    <property type="match status" value="1"/>
</dbReference>
<feature type="transmembrane region" description="Helical" evidence="1">
    <location>
        <begin position="229"/>
        <end position="250"/>
    </location>
</feature>
<feature type="domain" description="Heparan-alpha-glucosaminide N-acetyltransferase catalytic" evidence="2">
    <location>
        <begin position="6"/>
        <end position="222"/>
    </location>
</feature>
<keyword evidence="1" id="KW-0812">Transmembrane</keyword>
<dbReference type="PANTHER" id="PTHR31061">
    <property type="entry name" value="LD22376P"/>
    <property type="match status" value="1"/>
</dbReference>
<proteinExistence type="predicted"/>
<gene>
    <name evidence="3" type="ORF">NIASO_04710</name>
</gene>
<dbReference type="Pfam" id="PF07786">
    <property type="entry name" value="HGSNAT_cat"/>
    <property type="match status" value="1"/>
</dbReference>
<feature type="transmembrane region" description="Helical" evidence="1">
    <location>
        <begin position="118"/>
        <end position="136"/>
    </location>
</feature>
<organism evidence="3 4">
    <name type="scientific">Niabella soli DSM 19437</name>
    <dbReference type="NCBI Taxonomy" id="929713"/>
    <lineage>
        <taxon>Bacteria</taxon>
        <taxon>Pseudomonadati</taxon>
        <taxon>Bacteroidota</taxon>
        <taxon>Chitinophagia</taxon>
        <taxon>Chitinophagales</taxon>
        <taxon>Chitinophagaceae</taxon>
        <taxon>Niabella</taxon>
    </lineage>
</organism>
<keyword evidence="1" id="KW-0472">Membrane</keyword>
<dbReference type="AlphaFoldDB" id="W0EV94"/>
<feature type="transmembrane region" description="Helical" evidence="1">
    <location>
        <begin position="143"/>
        <end position="162"/>
    </location>
</feature>
<dbReference type="InterPro" id="IPR012429">
    <property type="entry name" value="HGSNAT_cat"/>
</dbReference>
<accession>W0EV94</accession>
<evidence type="ECO:0000256" key="1">
    <source>
        <dbReference type="SAM" id="Phobius"/>
    </source>
</evidence>
<dbReference type="HOGENOM" id="CLU_029171_4_0_10"/>
<feature type="transmembrane region" description="Helical" evidence="1">
    <location>
        <begin position="300"/>
        <end position="319"/>
    </location>
</feature>
<evidence type="ECO:0000259" key="2">
    <source>
        <dbReference type="Pfam" id="PF07786"/>
    </source>
</evidence>
<feature type="transmembrane region" description="Helical" evidence="1">
    <location>
        <begin position="7"/>
        <end position="28"/>
    </location>
</feature>
<feature type="transmembrane region" description="Helical" evidence="1">
    <location>
        <begin position="48"/>
        <end position="68"/>
    </location>
</feature>
<feature type="transmembrane region" description="Helical" evidence="1">
    <location>
        <begin position="339"/>
        <end position="362"/>
    </location>
</feature>
<dbReference type="KEGG" id="nso:NIASO_04710"/>
<dbReference type="eggNOG" id="COG4299">
    <property type="taxonomic scope" value="Bacteria"/>
</dbReference>
<name>W0EV94_9BACT</name>
<dbReference type="EMBL" id="CP007035">
    <property type="protein sequence ID" value="AHF14677.1"/>
    <property type="molecule type" value="Genomic_DNA"/>
</dbReference>